<sequence length="609" mass="66451">MDISPDQPFYESPELNLEIRTLETNSAPSWEQDHVIAPAMPTGKHTGNVEVPRLIRPELTKATPQASNSSSFDRKQAQRQVLQMLNGKAKISTNKIPTVLQSWPSRTHTTVSCLKKGAPAKTEWSGYVHNNNDEWKYGHMAMVSRVPKRGLWNWIIVWQATHTGIEGSPGQKLLAAFSDDARAWTKPIVIPIPPVSSAVHQETAVWGPVLHYDLKTDVLWLFYSQSSTCLKRKRGHLRYAPGGDIKVVMSADALKWTAPTTVYTQAADGGLPKIVANQLVVHKASGAWVLPYWQERPKTRSCHTDRSAPTAAGVIISKDQGKTWKVGSQRLTARGTRYLIEATLAEISGGRILQLWRSGGIRLWQSTSTDGGVTWAKPTPTGIPNPNTKVNMVRVDATNQIALAFNDVSGGPRRRLRVAVSDDSGASWKRVMDIDSSGVGLHFSYPTIAVQGCRLLVAYSLMRHGHRDKIPISKSGIKLHIATLPSTEGPPSAAGPPRAGAGLKGSERAPAEEDKLVGFSVIAQNDSSPEILARDAALVHALQDLEQDEVGDDEDGEDVDNEDDSSASSQLNSQVDSSFISPRNKTQVPIFSVGNTPDTKHIGREDAED</sequence>
<accession>A0AAE0GCQ4</accession>
<reference evidence="3 4" key="1">
    <citation type="journal article" date="2015" name="Genome Biol. Evol.">
        <title>Comparative Genomics of a Bacterivorous Green Alga Reveals Evolutionary Causalities and Consequences of Phago-Mixotrophic Mode of Nutrition.</title>
        <authorList>
            <person name="Burns J.A."/>
            <person name="Paasch A."/>
            <person name="Narechania A."/>
            <person name="Kim E."/>
        </authorList>
    </citation>
    <scope>NUCLEOTIDE SEQUENCE [LARGE SCALE GENOMIC DNA]</scope>
    <source>
        <strain evidence="3 4">PLY_AMNH</strain>
    </source>
</reference>
<feature type="domain" description="Sialidase" evidence="2">
    <location>
        <begin position="157"/>
        <end position="450"/>
    </location>
</feature>
<dbReference type="InterPro" id="IPR011040">
    <property type="entry name" value="Sialidase"/>
</dbReference>
<organism evidence="3 4">
    <name type="scientific">Cymbomonas tetramitiformis</name>
    <dbReference type="NCBI Taxonomy" id="36881"/>
    <lineage>
        <taxon>Eukaryota</taxon>
        <taxon>Viridiplantae</taxon>
        <taxon>Chlorophyta</taxon>
        <taxon>Pyramimonadophyceae</taxon>
        <taxon>Pyramimonadales</taxon>
        <taxon>Pyramimonadaceae</taxon>
        <taxon>Cymbomonas</taxon>
    </lineage>
</organism>
<feature type="compositionally biased region" description="Polar residues" evidence="1">
    <location>
        <begin position="566"/>
        <end position="597"/>
    </location>
</feature>
<evidence type="ECO:0000313" key="4">
    <source>
        <dbReference type="Proteomes" id="UP001190700"/>
    </source>
</evidence>
<dbReference type="InterPro" id="IPR036278">
    <property type="entry name" value="Sialidase_sf"/>
</dbReference>
<evidence type="ECO:0000256" key="1">
    <source>
        <dbReference type="SAM" id="MobiDB-lite"/>
    </source>
</evidence>
<feature type="region of interest" description="Disordered" evidence="1">
    <location>
        <begin position="483"/>
        <end position="510"/>
    </location>
</feature>
<dbReference type="Gene3D" id="2.120.10.10">
    <property type="match status" value="1"/>
</dbReference>
<protein>
    <recommendedName>
        <fullName evidence="2">Sialidase domain-containing protein</fullName>
    </recommendedName>
</protein>
<proteinExistence type="predicted"/>
<dbReference type="PANTHER" id="PTHR43752">
    <property type="entry name" value="BNR/ASP-BOX REPEAT FAMILY PROTEIN"/>
    <property type="match status" value="1"/>
</dbReference>
<feature type="compositionally biased region" description="Basic and acidic residues" evidence="1">
    <location>
        <begin position="598"/>
        <end position="609"/>
    </location>
</feature>
<evidence type="ECO:0000313" key="3">
    <source>
        <dbReference type="EMBL" id="KAK3275607.1"/>
    </source>
</evidence>
<dbReference type="CDD" id="cd15482">
    <property type="entry name" value="Sialidase_non-viral"/>
    <property type="match status" value="1"/>
</dbReference>
<dbReference type="PANTHER" id="PTHR43752:SF2">
    <property type="entry name" value="BNR_ASP-BOX REPEAT FAMILY PROTEIN"/>
    <property type="match status" value="1"/>
</dbReference>
<dbReference type="Pfam" id="PF13088">
    <property type="entry name" value="BNR_2"/>
    <property type="match status" value="1"/>
</dbReference>
<dbReference type="SUPFAM" id="SSF50939">
    <property type="entry name" value="Sialidases"/>
    <property type="match status" value="1"/>
</dbReference>
<comment type="caution">
    <text evidence="3">The sequence shown here is derived from an EMBL/GenBank/DDBJ whole genome shotgun (WGS) entry which is preliminary data.</text>
</comment>
<keyword evidence="4" id="KW-1185">Reference proteome</keyword>
<dbReference type="Proteomes" id="UP001190700">
    <property type="component" value="Unassembled WGS sequence"/>
</dbReference>
<feature type="compositionally biased region" description="Acidic residues" evidence="1">
    <location>
        <begin position="548"/>
        <end position="565"/>
    </location>
</feature>
<feature type="region of interest" description="Disordered" evidence="1">
    <location>
        <begin position="548"/>
        <end position="609"/>
    </location>
</feature>
<gene>
    <name evidence="3" type="ORF">CYMTET_16273</name>
</gene>
<evidence type="ECO:0000259" key="2">
    <source>
        <dbReference type="Pfam" id="PF13088"/>
    </source>
</evidence>
<feature type="compositionally biased region" description="Low complexity" evidence="1">
    <location>
        <begin position="489"/>
        <end position="501"/>
    </location>
</feature>
<dbReference type="EMBL" id="LGRX02007122">
    <property type="protein sequence ID" value="KAK3275607.1"/>
    <property type="molecule type" value="Genomic_DNA"/>
</dbReference>
<name>A0AAE0GCQ4_9CHLO</name>
<dbReference type="AlphaFoldDB" id="A0AAE0GCQ4"/>